<dbReference type="Gene3D" id="3.40.630.10">
    <property type="entry name" value="Zn peptidases"/>
    <property type="match status" value="2"/>
</dbReference>
<dbReference type="GO" id="GO:0005737">
    <property type="term" value="C:cytoplasm"/>
    <property type="evidence" value="ECO:0007669"/>
    <property type="project" value="UniProtKB-ARBA"/>
</dbReference>
<dbReference type="PRINTS" id="PR00932">
    <property type="entry name" value="AMINO1PTASE"/>
</dbReference>
<dbReference type="Gene3D" id="2.30.250.10">
    <property type="entry name" value="Aminopeptidase i, Domain 2"/>
    <property type="match status" value="1"/>
</dbReference>
<evidence type="ECO:0008006" key="13">
    <source>
        <dbReference type="Google" id="ProtNLM"/>
    </source>
</evidence>
<keyword evidence="7 9" id="KW-0862">Zinc</keyword>
<dbReference type="Proteomes" id="UP001190700">
    <property type="component" value="Unassembled WGS sequence"/>
</dbReference>
<evidence type="ECO:0000256" key="7">
    <source>
        <dbReference type="ARBA" id="ARBA00022833"/>
    </source>
</evidence>
<keyword evidence="6 9" id="KW-0378">Hydrolase</keyword>
<dbReference type="InterPro" id="IPR023358">
    <property type="entry name" value="Peptidase_M18_dom2"/>
</dbReference>
<evidence type="ECO:0000256" key="3">
    <source>
        <dbReference type="ARBA" id="ARBA00022438"/>
    </source>
</evidence>
<dbReference type="InterPro" id="IPR001948">
    <property type="entry name" value="Peptidase_M18"/>
</dbReference>
<keyword evidence="4 9" id="KW-0645">Protease</keyword>
<feature type="region of interest" description="Disordered" evidence="10">
    <location>
        <begin position="1"/>
        <end position="32"/>
    </location>
</feature>
<evidence type="ECO:0000256" key="8">
    <source>
        <dbReference type="ARBA" id="ARBA00023049"/>
    </source>
</evidence>
<name>A0AAE0ENI9_9CHLO</name>
<evidence type="ECO:0000256" key="2">
    <source>
        <dbReference type="ARBA" id="ARBA00008290"/>
    </source>
</evidence>
<dbReference type="GO" id="GO:0004177">
    <property type="term" value="F:aminopeptidase activity"/>
    <property type="evidence" value="ECO:0007669"/>
    <property type="project" value="UniProtKB-KW"/>
</dbReference>
<evidence type="ECO:0000256" key="5">
    <source>
        <dbReference type="ARBA" id="ARBA00022723"/>
    </source>
</evidence>
<comment type="caution">
    <text evidence="11">The sequence shown here is derived from an EMBL/GenBank/DDBJ whole genome shotgun (WGS) entry which is preliminary data.</text>
</comment>
<dbReference type="AlphaFoldDB" id="A0AAE0ENI9"/>
<dbReference type="GO" id="GO:0006508">
    <property type="term" value="P:proteolysis"/>
    <property type="evidence" value="ECO:0007669"/>
    <property type="project" value="UniProtKB-KW"/>
</dbReference>
<keyword evidence="12" id="KW-1185">Reference proteome</keyword>
<keyword evidence="3 9" id="KW-0031">Aminopeptidase</keyword>
<gene>
    <name evidence="11" type="ORF">CYMTET_54652</name>
</gene>
<comment type="cofactor">
    <cofactor evidence="1">
        <name>Zn(2+)</name>
        <dbReference type="ChEBI" id="CHEBI:29105"/>
    </cofactor>
</comment>
<reference evidence="11 12" key="1">
    <citation type="journal article" date="2015" name="Genome Biol. Evol.">
        <title>Comparative Genomics of a Bacterivorous Green Alga Reveals Evolutionary Causalities and Consequences of Phago-Mixotrophic Mode of Nutrition.</title>
        <authorList>
            <person name="Burns J.A."/>
            <person name="Paasch A."/>
            <person name="Narechania A."/>
            <person name="Kim E."/>
        </authorList>
    </citation>
    <scope>NUCLEOTIDE SEQUENCE [LARGE SCALE GENOMIC DNA]</scope>
    <source>
        <strain evidence="11 12">PLY_AMNH</strain>
    </source>
</reference>
<evidence type="ECO:0000256" key="4">
    <source>
        <dbReference type="ARBA" id="ARBA00022670"/>
    </source>
</evidence>
<sequence>MGADNSAHRTFKARSGENDSGETSLPSTEDDTNVANELVDYLNKSWTQFHATEESCKLLLDAGFQKLSEREEWALEPGGKYFFTRNMSTVVAFVLGQKYEPGSGFNIVAAHTDSPCPKLKPITASTAAGFQKVGVQTYGGGLWHTWFDRDLSVAGRVLLRGEDGRLAHKLVRVDRPILRIPTLAIHLDRTVNSDGFKINTETQFAPVLCTSIKAALDGHSEKEDGDDKESSKAQHHPLLLSILAEELDCQPADIAEFELNVCDTQPSVIGGAANEFIFSGRLDNLCMSFCALKAMIEAVETRGLEDESRAMMVALFDHEEVGSDSAQVLALPPFSRPPTSRRQAPPPQGCAHSVRFPLHAPPSRTPITYPLHMRLRCIDKARSCHLSSACAPCLCNSRHLPHPSHRRPLAVCPLTGACSLARGVH</sequence>
<comment type="similarity">
    <text evidence="2 9">Belongs to the peptidase M18 family.</text>
</comment>
<dbReference type="FunFam" id="2.30.250.10:FF:000001">
    <property type="entry name" value="Aspartyl aminopeptidase 1"/>
    <property type="match status" value="1"/>
</dbReference>
<dbReference type="EMBL" id="LGRX02035361">
    <property type="protein sequence ID" value="KAK3235133.1"/>
    <property type="molecule type" value="Genomic_DNA"/>
</dbReference>
<evidence type="ECO:0000313" key="11">
    <source>
        <dbReference type="EMBL" id="KAK3235133.1"/>
    </source>
</evidence>
<proteinExistence type="inferred from homology"/>
<evidence type="ECO:0000256" key="6">
    <source>
        <dbReference type="ARBA" id="ARBA00022801"/>
    </source>
</evidence>
<organism evidence="11 12">
    <name type="scientific">Cymbomonas tetramitiformis</name>
    <dbReference type="NCBI Taxonomy" id="36881"/>
    <lineage>
        <taxon>Eukaryota</taxon>
        <taxon>Viridiplantae</taxon>
        <taxon>Chlorophyta</taxon>
        <taxon>Pyramimonadophyceae</taxon>
        <taxon>Pyramimonadales</taxon>
        <taxon>Pyramimonadaceae</taxon>
        <taxon>Cymbomonas</taxon>
    </lineage>
</organism>
<keyword evidence="5 9" id="KW-0479">Metal-binding</keyword>
<dbReference type="PANTHER" id="PTHR28570">
    <property type="entry name" value="ASPARTYL AMINOPEPTIDASE"/>
    <property type="match status" value="1"/>
</dbReference>
<dbReference type="GO" id="GO:0008270">
    <property type="term" value="F:zinc ion binding"/>
    <property type="evidence" value="ECO:0007669"/>
    <property type="project" value="InterPro"/>
</dbReference>
<evidence type="ECO:0000313" key="12">
    <source>
        <dbReference type="Proteomes" id="UP001190700"/>
    </source>
</evidence>
<dbReference type="SUPFAM" id="SSF101821">
    <property type="entry name" value="Aminopeptidase/glucanase lid domain"/>
    <property type="match status" value="1"/>
</dbReference>
<dbReference type="SUPFAM" id="SSF53187">
    <property type="entry name" value="Zn-dependent exopeptidases"/>
    <property type="match status" value="1"/>
</dbReference>
<evidence type="ECO:0000256" key="9">
    <source>
        <dbReference type="RuleBase" id="RU004386"/>
    </source>
</evidence>
<dbReference type="PANTHER" id="PTHR28570:SF16">
    <property type="entry name" value="ASPARTYL AMINOPEPTIDASE-RELATED"/>
    <property type="match status" value="1"/>
</dbReference>
<keyword evidence="8 9" id="KW-0482">Metalloprotease</keyword>
<accession>A0AAE0ENI9</accession>
<evidence type="ECO:0000256" key="1">
    <source>
        <dbReference type="ARBA" id="ARBA00001947"/>
    </source>
</evidence>
<protein>
    <recommendedName>
        <fullName evidence="13">Aspartyl aminopeptidase</fullName>
    </recommendedName>
</protein>
<evidence type="ECO:0000256" key="10">
    <source>
        <dbReference type="SAM" id="MobiDB-lite"/>
    </source>
</evidence>
<dbReference type="Pfam" id="PF02127">
    <property type="entry name" value="Peptidase_M18"/>
    <property type="match status" value="1"/>
</dbReference>
<dbReference type="GO" id="GO:0008237">
    <property type="term" value="F:metallopeptidase activity"/>
    <property type="evidence" value="ECO:0007669"/>
    <property type="project" value="UniProtKB-KW"/>
</dbReference>